<dbReference type="Proteomes" id="UP001194414">
    <property type="component" value="Unassembled WGS sequence"/>
</dbReference>
<reference evidence="4" key="3">
    <citation type="submission" date="2023-08" db="EMBL/GenBank/DDBJ databases">
        <title>Lactobacillus from the Female Urinary Tract.</title>
        <authorList>
            <person name="Stegman N."/>
            <person name="Jackson B."/>
            <person name="Steiling M."/>
            <person name="Sedano C."/>
            <person name="Wolfe A."/>
            <person name="Putonti C."/>
        </authorList>
    </citation>
    <scope>NUCLEOTIDE SEQUENCE</scope>
    <source>
        <strain evidence="4">UMB5661</strain>
    </source>
</reference>
<keyword evidence="5" id="KW-0413">Isomerase</keyword>
<reference evidence="3" key="2">
    <citation type="submission" date="2020-07" db="EMBL/GenBank/DDBJ databases">
        <title>Comparative genomics analyses of Lactobacillus crispatus isolated from different ecological niches.</title>
        <authorList>
            <person name="Mancino W."/>
            <person name="Mancabelli L."/>
            <person name="Lugli G.A."/>
            <person name="Milani C."/>
            <person name="Viappiani A."/>
            <person name="Anzalone R."/>
            <person name="Longhi G."/>
            <person name="Ventura M."/>
            <person name="Turroni F."/>
        </authorList>
    </citation>
    <scope>NUCLEOTIDE SEQUENCE</scope>
    <source>
        <strain evidence="3">LB65</strain>
    </source>
</reference>
<evidence type="ECO:0000313" key="5">
    <source>
        <dbReference type="EMBL" id="PJZ16676.1"/>
    </source>
</evidence>
<reference evidence="5 6" key="1">
    <citation type="submission" date="2016-10" db="EMBL/GenBank/DDBJ databases">
        <title>WGS of isloates from the oral cavity of healthy individuals.</title>
        <authorList>
            <person name="Sharma S."/>
            <person name="Pal V.K."/>
            <person name="Patil P.B."/>
            <person name="Korpole S."/>
            <person name="Grover V."/>
        </authorList>
    </citation>
    <scope>NUCLEOTIDE SEQUENCE [LARGE SCALE GENOMIC DNA]</scope>
    <source>
        <strain evidence="5 6">DISK12</strain>
    </source>
</reference>
<dbReference type="PROSITE" id="PS51464">
    <property type="entry name" value="SIS"/>
    <property type="match status" value="1"/>
</dbReference>
<comment type="caution">
    <text evidence="5">The sequence shown here is derived from an EMBL/GenBank/DDBJ whole genome shotgun (WGS) entry which is preliminary data.</text>
</comment>
<evidence type="ECO:0000313" key="4">
    <source>
        <dbReference type="EMBL" id="MDT9609763.1"/>
    </source>
</evidence>
<gene>
    <name evidence="4" type="primary">hxlB</name>
    <name evidence="5" type="ORF">BHU41_09400</name>
    <name evidence="3" type="ORF">HYQ56_1709</name>
    <name evidence="4" type="ORF">RON39_06420</name>
</gene>
<dbReference type="Proteomes" id="UP001253287">
    <property type="component" value="Unassembled WGS sequence"/>
</dbReference>
<evidence type="ECO:0000313" key="6">
    <source>
        <dbReference type="Proteomes" id="UP000231914"/>
    </source>
</evidence>
<name>A0A2M9WMM1_9LACO</name>
<dbReference type="Gene3D" id="3.40.50.10490">
    <property type="entry name" value="Glucose-6-phosphate isomerase like protein, domain 1"/>
    <property type="match status" value="1"/>
</dbReference>
<organism evidence="5 6">
    <name type="scientific">Lactobacillus crispatus</name>
    <dbReference type="NCBI Taxonomy" id="47770"/>
    <lineage>
        <taxon>Bacteria</taxon>
        <taxon>Bacillati</taxon>
        <taxon>Bacillota</taxon>
        <taxon>Bacilli</taxon>
        <taxon>Lactobacillales</taxon>
        <taxon>Lactobacillaceae</taxon>
        <taxon>Lactobacillus</taxon>
    </lineage>
</organism>
<dbReference type="AlphaFoldDB" id="A0A2M9WMM1"/>
<protein>
    <submittedName>
        <fullName evidence="5">3-hexulose-6-phosphate isomerase</fullName>
    </submittedName>
    <submittedName>
        <fullName evidence="4">6-phospho-3-hexuloisomerase</fullName>
        <ecNumber evidence="4">5.3.1.27</ecNumber>
    </submittedName>
</protein>
<dbReference type="EMBL" id="JACCPP010000026">
    <property type="protein sequence ID" value="MBI1708721.1"/>
    <property type="molecule type" value="Genomic_DNA"/>
</dbReference>
<comment type="similarity">
    <text evidence="1">Belongs to the SIS family. PHI subfamily.</text>
</comment>
<accession>A0A2M9WMM1</accession>
<dbReference type="NCBIfam" id="TIGR03127">
    <property type="entry name" value="RuMP_HxlB"/>
    <property type="match status" value="1"/>
</dbReference>
<dbReference type="RefSeq" id="WP_100732924.1">
    <property type="nucleotide sequence ID" value="NZ_JACCPP010000026.1"/>
</dbReference>
<evidence type="ECO:0000259" key="2">
    <source>
        <dbReference type="PROSITE" id="PS51464"/>
    </source>
</evidence>
<evidence type="ECO:0000313" key="3">
    <source>
        <dbReference type="EMBL" id="MBI1708721.1"/>
    </source>
</evidence>
<dbReference type="Pfam" id="PF01380">
    <property type="entry name" value="SIS"/>
    <property type="match status" value="1"/>
</dbReference>
<sequence>MLSEFKAISNELQHTSCSLTVNKMDEIIQIILNAKTLFLSGEGRSGLMIAGLANRLTQIGLDTHLSSEITAPAISKNDVLIFNSASGTSTLLNSQAETAKKLGALIITFTTNENSPLAKKSDKTIIINAQSKDSYTGSIQPMGSLYEQYSLLLFDTLILRMLKKGYINAHKLREMHSNLE</sequence>
<feature type="domain" description="SIS" evidence="2">
    <location>
        <begin position="27"/>
        <end position="167"/>
    </location>
</feature>
<dbReference type="PANTHER" id="PTHR43443:SF1">
    <property type="entry name" value="3-HEXULOSE-6-PHOSPHATE ISOMERASE"/>
    <property type="match status" value="1"/>
</dbReference>
<dbReference type="EC" id="5.3.1.27" evidence="4"/>
<dbReference type="EMBL" id="JAVTXN010000028">
    <property type="protein sequence ID" value="MDT9609763.1"/>
    <property type="molecule type" value="Genomic_DNA"/>
</dbReference>
<dbReference type="GO" id="GO:1901135">
    <property type="term" value="P:carbohydrate derivative metabolic process"/>
    <property type="evidence" value="ECO:0007669"/>
    <property type="project" value="InterPro"/>
</dbReference>
<dbReference type="InterPro" id="IPR017552">
    <property type="entry name" value="PHI/rmpB"/>
</dbReference>
<dbReference type="SUPFAM" id="SSF53697">
    <property type="entry name" value="SIS domain"/>
    <property type="match status" value="1"/>
</dbReference>
<dbReference type="EMBL" id="MKXG01000136">
    <property type="protein sequence ID" value="PJZ16676.1"/>
    <property type="molecule type" value="Genomic_DNA"/>
</dbReference>
<dbReference type="PANTHER" id="PTHR43443">
    <property type="entry name" value="3-HEXULOSE-6-PHOSPHATE ISOMERASE"/>
    <property type="match status" value="1"/>
</dbReference>
<evidence type="ECO:0000256" key="1">
    <source>
        <dbReference type="ARBA" id="ARBA00009235"/>
    </source>
</evidence>
<dbReference type="Proteomes" id="UP000231914">
    <property type="component" value="Unassembled WGS sequence"/>
</dbReference>
<dbReference type="InterPro" id="IPR046348">
    <property type="entry name" value="SIS_dom_sf"/>
</dbReference>
<dbReference type="GO" id="GO:0097367">
    <property type="term" value="F:carbohydrate derivative binding"/>
    <property type="evidence" value="ECO:0007669"/>
    <property type="project" value="InterPro"/>
</dbReference>
<proteinExistence type="inferred from homology"/>
<dbReference type="GO" id="GO:0043800">
    <property type="term" value="F:6-phospho-3-hexuloisomerase activity"/>
    <property type="evidence" value="ECO:0007669"/>
    <property type="project" value="UniProtKB-EC"/>
</dbReference>
<dbReference type="InterPro" id="IPR001347">
    <property type="entry name" value="SIS_dom"/>
</dbReference>